<dbReference type="InterPro" id="IPR017853">
    <property type="entry name" value="GH"/>
</dbReference>
<keyword evidence="1" id="KW-0378">Hydrolase</keyword>
<evidence type="ECO:0000256" key="1">
    <source>
        <dbReference type="ARBA" id="ARBA00022801"/>
    </source>
</evidence>
<accession>A0ABW3B316</accession>
<dbReference type="PANTHER" id="PTHR10357:SF184">
    <property type="entry name" value="OLIGO-1,6-GLUCOSIDASE 1"/>
    <property type="match status" value="1"/>
</dbReference>
<organism evidence="3 4">
    <name type="scientific">Maribacter chungangensis</name>
    <dbReference type="NCBI Taxonomy" id="1069117"/>
    <lineage>
        <taxon>Bacteria</taxon>
        <taxon>Pseudomonadati</taxon>
        <taxon>Bacteroidota</taxon>
        <taxon>Flavobacteriia</taxon>
        <taxon>Flavobacteriales</taxon>
        <taxon>Flavobacteriaceae</taxon>
        <taxon>Maribacter</taxon>
    </lineage>
</organism>
<evidence type="ECO:0000313" key="4">
    <source>
        <dbReference type="Proteomes" id="UP001597012"/>
    </source>
</evidence>
<gene>
    <name evidence="3" type="ORF">ACFQZJ_08220</name>
</gene>
<dbReference type="InterPro" id="IPR045857">
    <property type="entry name" value="O16G_dom_2"/>
</dbReference>
<dbReference type="SUPFAM" id="SSF51445">
    <property type="entry name" value="(Trans)glycosidases"/>
    <property type="match status" value="1"/>
</dbReference>
<dbReference type="RefSeq" id="WP_379933748.1">
    <property type="nucleotide sequence ID" value="NZ_JBHTHY010000006.1"/>
</dbReference>
<dbReference type="Pfam" id="PF00128">
    <property type="entry name" value="Alpha-amylase"/>
    <property type="match status" value="1"/>
</dbReference>
<protein>
    <submittedName>
        <fullName evidence="3">Alpha-glucosidase</fullName>
    </submittedName>
</protein>
<dbReference type="Gene3D" id="2.60.40.1180">
    <property type="entry name" value="Golgi alpha-mannosidase II"/>
    <property type="match status" value="1"/>
</dbReference>
<dbReference type="Gene3D" id="3.90.400.10">
    <property type="entry name" value="Oligo-1,6-glucosidase, Domain 2"/>
    <property type="match status" value="1"/>
</dbReference>
<proteinExistence type="predicted"/>
<dbReference type="NCBIfam" id="NF008183">
    <property type="entry name" value="PRK10933.1"/>
    <property type="match status" value="1"/>
</dbReference>
<dbReference type="SMART" id="SM00642">
    <property type="entry name" value="Aamy"/>
    <property type="match status" value="1"/>
</dbReference>
<evidence type="ECO:0000259" key="2">
    <source>
        <dbReference type="SMART" id="SM00642"/>
    </source>
</evidence>
<feature type="domain" description="Glycosyl hydrolase family 13 catalytic" evidence="2">
    <location>
        <begin position="13"/>
        <end position="417"/>
    </location>
</feature>
<dbReference type="Gene3D" id="3.20.20.80">
    <property type="entry name" value="Glycosidases"/>
    <property type="match status" value="1"/>
</dbReference>
<sequence length="552" mass="63983">MKKTWWKESVVYQIYPRSFKDTTGNGIGDIYGIIEKLDHIKSLGVDVIWLCPVYESPNDDNGYDISDYRKISEDFGGQPAFDQLLKKVHEKGLKLVMDLVANHTSDEHYWFTESKKSKDNPYRDYYIWKDGKNGGPPNNWESFFNGSTWEYEPNTQQYYLHYFTKKQPDLNWENPKVRKEIFDVLEYWFQQGVDGFRMDVISLISKNLDYPYTGFEKLQDTIVNYYANGPKIHDYLHEMNQEVLRKYDIMTVGEGPGIDLKNGPLYVDAARQELDMVFHFDHMFIDCGLGGKYDPVPVDFQTFKNVFGQWDAALKNGGWGSIFLGNHDFSRMVSRFGNDKEYREASAKLLAALLFTLRGTVYVYQGDEIGMTNVAYDSIDDYNDVETCNAWKAAKAAGQDMDKFLDIVHSQSRDNARTPMQWDSGLYSGFSAVKPWLGVHPNYKTVNVAAQDKDADSILNFYRDMIAFRKEHRTLVYGDYECLDEGHASIFAYRRWDTDHEFLVLHNFSDATVSFSSDLDGEAYVLLKSNLALQQQHQFELAPWQTKILKLT</sequence>
<dbReference type="InterPro" id="IPR006047">
    <property type="entry name" value="GH13_cat_dom"/>
</dbReference>
<dbReference type="PANTHER" id="PTHR10357">
    <property type="entry name" value="ALPHA-AMYLASE FAMILY MEMBER"/>
    <property type="match status" value="1"/>
</dbReference>
<dbReference type="SUPFAM" id="SSF51011">
    <property type="entry name" value="Glycosyl hydrolase domain"/>
    <property type="match status" value="1"/>
</dbReference>
<reference evidence="4" key="1">
    <citation type="journal article" date="2019" name="Int. J. Syst. Evol. Microbiol.">
        <title>The Global Catalogue of Microorganisms (GCM) 10K type strain sequencing project: providing services to taxonomists for standard genome sequencing and annotation.</title>
        <authorList>
            <consortium name="The Broad Institute Genomics Platform"/>
            <consortium name="The Broad Institute Genome Sequencing Center for Infectious Disease"/>
            <person name="Wu L."/>
            <person name="Ma J."/>
        </authorList>
    </citation>
    <scope>NUCLEOTIDE SEQUENCE [LARGE SCALE GENOMIC DNA]</scope>
    <source>
        <strain evidence="4">CCUG 61948</strain>
    </source>
</reference>
<name>A0ABW3B316_9FLAO</name>
<dbReference type="Proteomes" id="UP001597012">
    <property type="component" value="Unassembled WGS sequence"/>
</dbReference>
<keyword evidence="4" id="KW-1185">Reference proteome</keyword>
<dbReference type="CDD" id="cd11333">
    <property type="entry name" value="AmyAc_SI_OligoGlu_DGase"/>
    <property type="match status" value="1"/>
</dbReference>
<comment type="caution">
    <text evidence="3">The sequence shown here is derived from an EMBL/GenBank/DDBJ whole genome shotgun (WGS) entry which is preliminary data.</text>
</comment>
<dbReference type="InterPro" id="IPR013780">
    <property type="entry name" value="Glyco_hydro_b"/>
</dbReference>
<dbReference type="EMBL" id="JBHTHY010000006">
    <property type="protein sequence ID" value="MFD0797442.1"/>
    <property type="molecule type" value="Genomic_DNA"/>
</dbReference>
<evidence type="ECO:0000313" key="3">
    <source>
        <dbReference type="EMBL" id="MFD0797442.1"/>
    </source>
</evidence>